<evidence type="ECO:0000256" key="6">
    <source>
        <dbReference type="ARBA" id="ARBA00022490"/>
    </source>
</evidence>
<dbReference type="GO" id="GO:0046100">
    <property type="term" value="P:hypoxanthine metabolic process"/>
    <property type="evidence" value="ECO:0007669"/>
    <property type="project" value="TreeGrafter"/>
</dbReference>
<proteinExistence type="inferred from homology"/>
<protein>
    <recommendedName>
        <fullName evidence="5 15">Hypoxanthine phosphoribosyltransferase</fullName>
        <ecNumber evidence="5 15">2.4.2.8</ecNumber>
    </recommendedName>
</protein>
<evidence type="ECO:0000256" key="15">
    <source>
        <dbReference type="RuleBase" id="RU364099"/>
    </source>
</evidence>
<dbReference type="PANTHER" id="PTHR43340:SF1">
    <property type="entry name" value="HYPOXANTHINE PHOSPHORIBOSYLTRANSFERASE"/>
    <property type="match status" value="1"/>
</dbReference>
<dbReference type="InterPro" id="IPR000836">
    <property type="entry name" value="PRTase_dom"/>
</dbReference>
<keyword evidence="11 15" id="KW-0547">Nucleotide-binding</keyword>
<keyword evidence="12 15" id="KW-0460">Magnesium</keyword>
<evidence type="ECO:0000256" key="8">
    <source>
        <dbReference type="ARBA" id="ARBA00022679"/>
    </source>
</evidence>
<accession>A0A6H1WSG9</accession>
<dbReference type="GO" id="GO:0000166">
    <property type="term" value="F:nucleotide binding"/>
    <property type="evidence" value="ECO:0007669"/>
    <property type="project" value="UniProtKB-KW"/>
</dbReference>
<dbReference type="Proteomes" id="UP000501253">
    <property type="component" value="Chromosome"/>
</dbReference>
<dbReference type="InterPro" id="IPR050408">
    <property type="entry name" value="HGPRT"/>
</dbReference>
<keyword evidence="18" id="KW-1185">Reference proteome</keyword>
<evidence type="ECO:0000256" key="4">
    <source>
        <dbReference type="ARBA" id="ARBA00008391"/>
    </source>
</evidence>
<dbReference type="EMBL" id="CP042909">
    <property type="protein sequence ID" value="QJA06143.1"/>
    <property type="molecule type" value="Genomic_DNA"/>
</dbReference>
<evidence type="ECO:0000256" key="2">
    <source>
        <dbReference type="ARBA" id="ARBA00004496"/>
    </source>
</evidence>
<dbReference type="KEGG" id="tmai:FVE67_04725"/>
<comment type="catalytic activity">
    <reaction evidence="14">
        <text>IMP + diphosphate = hypoxanthine + 5-phospho-alpha-D-ribose 1-diphosphate</text>
        <dbReference type="Rhea" id="RHEA:17973"/>
        <dbReference type="ChEBI" id="CHEBI:17368"/>
        <dbReference type="ChEBI" id="CHEBI:33019"/>
        <dbReference type="ChEBI" id="CHEBI:58017"/>
        <dbReference type="ChEBI" id="CHEBI:58053"/>
        <dbReference type="EC" id="2.4.2.8"/>
    </reaction>
    <physiologicalReaction direction="right-to-left" evidence="14">
        <dbReference type="Rhea" id="RHEA:17975"/>
    </physiologicalReaction>
</comment>
<comment type="catalytic activity">
    <reaction evidence="13">
        <text>GMP + diphosphate = guanine + 5-phospho-alpha-D-ribose 1-diphosphate</text>
        <dbReference type="Rhea" id="RHEA:25424"/>
        <dbReference type="ChEBI" id="CHEBI:16235"/>
        <dbReference type="ChEBI" id="CHEBI:33019"/>
        <dbReference type="ChEBI" id="CHEBI:58017"/>
        <dbReference type="ChEBI" id="CHEBI:58115"/>
        <dbReference type="EC" id="2.4.2.8"/>
    </reaction>
    <physiologicalReaction direction="right-to-left" evidence="13">
        <dbReference type="Rhea" id="RHEA:25426"/>
    </physiologicalReaction>
</comment>
<dbReference type="UniPathway" id="UPA00591">
    <property type="reaction ID" value="UER00648"/>
</dbReference>
<dbReference type="GO" id="GO:0006166">
    <property type="term" value="P:purine ribonucleoside salvage"/>
    <property type="evidence" value="ECO:0007669"/>
    <property type="project" value="UniProtKB-KW"/>
</dbReference>
<dbReference type="GO" id="GO:0005829">
    <property type="term" value="C:cytosol"/>
    <property type="evidence" value="ECO:0007669"/>
    <property type="project" value="TreeGrafter"/>
</dbReference>
<evidence type="ECO:0000256" key="13">
    <source>
        <dbReference type="ARBA" id="ARBA00048811"/>
    </source>
</evidence>
<evidence type="ECO:0000256" key="5">
    <source>
        <dbReference type="ARBA" id="ARBA00011895"/>
    </source>
</evidence>
<dbReference type="GO" id="GO:0032264">
    <property type="term" value="P:IMP salvage"/>
    <property type="evidence" value="ECO:0007669"/>
    <property type="project" value="UniProtKB-UniPathway"/>
</dbReference>
<evidence type="ECO:0000313" key="18">
    <source>
        <dbReference type="Proteomes" id="UP000501253"/>
    </source>
</evidence>
<evidence type="ECO:0000256" key="1">
    <source>
        <dbReference type="ARBA" id="ARBA00001946"/>
    </source>
</evidence>
<dbReference type="Gene3D" id="3.40.50.2020">
    <property type="match status" value="1"/>
</dbReference>
<keyword evidence="7 15" id="KW-0328">Glycosyltransferase</keyword>
<evidence type="ECO:0000256" key="9">
    <source>
        <dbReference type="ARBA" id="ARBA00022723"/>
    </source>
</evidence>
<dbReference type="GO" id="GO:0052657">
    <property type="term" value="F:guanine phosphoribosyltransferase activity"/>
    <property type="evidence" value="ECO:0007669"/>
    <property type="project" value="UniProtKB-ARBA"/>
</dbReference>
<evidence type="ECO:0000256" key="7">
    <source>
        <dbReference type="ARBA" id="ARBA00022676"/>
    </source>
</evidence>
<dbReference type="EC" id="2.4.2.8" evidence="5 15"/>
<keyword evidence="9 15" id="KW-0479">Metal-binding</keyword>
<evidence type="ECO:0000256" key="14">
    <source>
        <dbReference type="ARBA" id="ARBA00049402"/>
    </source>
</evidence>
<evidence type="ECO:0000256" key="12">
    <source>
        <dbReference type="ARBA" id="ARBA00022842"/>
    </source>
</evidence>
<reference evidence="17 18" key="1">
    <citation type="submission" date="2019-08" db="EMBL/GenBank/DDBJ databases">
        <title>Complete genome sequence of Thermosulfurimonas marina SU872T, an anaerobic thermophilic chemolithoautotrophic bacterium isolated from a shallow marine hydrothermal vent.</title>
        <authorList>
            <person name="Allioux M."/>
            <person name="Jebbar M."/>
            <person name="Slobodkina G."/>
            <person name="Slobodkin A."/>
            <person name="Moalic Y."/>
            <person name="Frolova A."/>
            <person name="Shao Z."/>
            <person name="Alain K."/>
        </authorList>
    </citation>
    <scope>NUCLEOTIDE SEQUENCE [LARGE SCALE GENOMIC DNA]</scope>
    <source>
        <strain evidence="17 18">SU872</strain>
    </source>
</reference>
<dbReference type="InterPro" id="IPR005904">
    <property type="entry name" value="Hxn_phspho_trans"/>
</dbReference>
<evidence type="ECO:0000256" key="10">
    <source>
        <dbReference type="ARBA" id="ARBA00022726"/>
    </source>
</evidence>
<evidence type="ECO:0000259" key="16">
    <source>
        <dbReference type="Pfam" id="PF00156"/>
    </source>
</evidence>
<dbReference type="AlphaFoldDB" id="A0A6H1WSG9"/>
<evidence type="ECO:0000256" key="3">
    <source>
        <dbReference type="ARBA" id="ARBA00004669"/>
    </source>
</evidence>
<dbReference type="GO" id="GO:0004422">
    <property type="term" value="F:hypoxanthine phosphoribosyltransferase activity"/>
    <property type="evidence" value="ECO:0007669"/>
    <property type="project" value="InterPro"/>
</dbReference>
<keyword evidence="6 15" id="KW-0963">Cytoplasm</keyword>
<organism evidence="17 18">
    <name type="scientific">Thermosulfurimonas marina</name>
    <dbReference type="NCBI Taxonomy" id="2047767"/>
    <lineage>
        <taxon>Bacteria</taxon>
        <taxon>Pseudomonadati</taxon>
        <taxon>Thermodesulfobacteriota</taxon>
        <taxon>Thermodesulfobacteria</taxon>
        <taxon>Thermodesulfobacteriales</taxon>
        <taxon>Thermodesulfobacteriaceae</taxon>
        <taxon>Thermosulfurimonas</taxon>
    </lineage>
</organism>
<keyword evidence="8 15" id="KW-0808">Transferase</keyword>
<evidence type="ECO:0000256" key="11">
    <source>
        <dbReference type="ARBA" id="ARBA00022741"/>
    </source>
</evidence>
<evidence type="ECO:0000313" key="17">
    <source>
        <dbReference type="EMBL" id="QJA06143.1"/>
    </source>
</evidence>
<dbReference type="GO" id="GO:0000287">
    <property type="term" value="F:magnesium ion binding"/>
    <property type="evidence" value="ECO:0007669"/>
    <property type="project" value="TreeGrafter"/>
</dbReference>
<feature type="domain" description="Phosphoribosyltransferase" evidence="16">
    <location>
        <begin position="13"/>
        <end position="159"/>
    </location>
</feature>
<keyword evidence="10 15" id="KW-0660">Purine salvage</keyword>
<dbReference type="PANTHER" id="PTHR43340">
    <property type="entry name" value="HYPOXANTHINE-GUANINE PHOSPHORIBOSYLTRANSFERASE"/>
    <property type="match status" value="1"/>
</dbReference>
<dbReference type="NCBIfam" id="TIGR01203">
    <property type="entry name" value="HGPRTase"/>
    <property type="match status" value="1"/>
</dbReference>
<sequence length="176" mass="20168">MGEELRLLLSPERIAERVKELGREISQLYRGRPLVLLGILKGAFVFLADLMRAIDLPEVQVDFIRLKSYGFSDTSAGEVQITKDVELPLRGKDVLVVEDIVDTGYTLAFLREHLRTHEPASVRFCCFIDKAERRKVPLELDFVGFKIPRGFLVGYGLDYAERYRHLPGVYEVLLQK</sequence>
<name>A0A6H1WSG9_9BACT</name>
<dbReference type="RefSeq" id="WP_168719490.1">
    <property type="nucleotide sequence ID" value="NZ_CP042909.1"/>
</dbReference>
<dbReference type="Pfam" id="PF00156">
    <property type="entry name" value="Pribosyltran"/>
    <property type="match status" value="1"/>
</dbReference>
<comment type="cofactor">
    <cofactor evidence="1 15">
        <name>Mg(2+)</name>
        <dbReference type="ChEBI" id="CHEBI:18420"/>
    </cofactor>
</comment>
<dbReference type="InterPro" id="IPR029057">
    <property type="entry name" value="PRTase-like"/>
</dbReference>
<dbReference type="GO" id="GO:0006178">
    <property type="term" value="P:guanine salvage"/>
    <property type="evidence" value="ECO:0007669"/>
    <property type="project" value="TreeGrafter"/>
</dbReference>
<dbReference type="GO" id="GO:0032263">
    <property type="term" value="P:GMP salvage"/>
    <property type="evidence" value="ECO:0007669"/>
    <property type="project" value="TreeGrafter"/>
</dbReference>
<dbReference type="CDD" id="cd06223">
    <property type="entry name" value="PRTases_typeI"/>
    <property type="match status" value="1"/>
</dbReference>
<dbReference type="SUPFAM" id="SSF53271">
    <property type="entry name" value="PRTase-like"/>
    <property type="match status" value="1"/>
</dbReference>
<gene>
    <name evidence="17" type="primary">hpt</name>
    <name evidence="17" type="ORF">FVE67_04725</name>
</gene>
<comment type="pathway">
    <text evidence="3 15">Purine metabolism; IMP biosynthesis via salvage pathway; IMP from hypoxanthine: step 1/1.</text>
</comment>
<comment type="similarity">
    <text evidence="4 15">Belongs to the purine/pyrimidine phosphoribosyltransferase family.</text>
</comment>
<comment type="subcellular location">
    <subcellularLocation>
        <location evidence="2 15">Cytoplasm</location>
    </subcellularLocation>
</comment>
<dbReference type="FunFam" id="3.40.50.2020:FF:000006">
    <property type="entry name" value="Hypoxanthine phosphoribosyltransferase"/>
    <property type="match status" value="1"/>
</dbReference>